<dbReference type="InterPro" id="IPR051045">
    <property type="entry name" value="TonB-dependent_transducer"/>
</dbReference>
<comment type="subcellular location">
    <subcellularLocation>
        <location evidence="1">Cell inner membrane</location>
        <topology evidence="1">Single-pass membrane protein</topology>
        <orientation evidence="1">Periplasmic side</orientation>
    </subcellularLocation>
</comment>
<dbReference type="RefSeq" id="WP_070402704.1">
    <property type="nucleotide sequence ID" value="NZ_BJVW01000003.1"/>
</dbReference>
<dbReference type="NCBIfam" id="TIGR01352">
    <property type="entry name" value="tonB_Cterm"/>
    <property type="match status" value="1"/>
</dbReference>
<dbReference type="GO" id="GO:0005886">
    <property type="term" value="C:plasma membrane"/>
    <property type="evidence" value="ECO:0007669"/>
    <property type="project" value="UniProtKB-SubCell"/>
</dbReference>
<keyword evidence="8 10" id="KW-1133">Transmembrane helix</keyword>
<evidence type="ECO:0000259" key="11">
    <source>
        <dbReference type="PROSITE" id="PS52015"/>
    </source>
</evidence>
<feature type="transmembrane region" description="Helical" evidence="10">
    <location>
        <begin position="26"/>
        <end position="44"/>
    </location>
</feature>
<evidence type="ECO:0000313" key="13">
    <source>
        <dbReference type="Proteomes" id="UP000179145"/>
    </source>
</evidence>
<dbReference type="GO" id="GO:0015031">
    <property type="term" value="P:protein transport"/>
    <property type="evidence" value="ECO:0007669"/>
    <property type="project" value="UniProtKB-KW"/>
</dbReference>
<keyword evidence="5" id="KW-0997">Cell inner membrane</keyword>
<dbReference type="Proteomes" id="UP000179145">
    <property type="component" value="Chromosome"/>
</dbReference>
<gene>
    <name evidence="12" type="ORF">A0U89_07490</name>
</gene>
<evidence type="ECO:0000256" key="6">
    <source>
        <dbReference type="ARBA" id="ARBA00022692"/>
    </source>
</evidence>
<dbReference type="Gene3D" id="3.30.1150.10">
    <property type="match status" value="1"/>
</dbReference>
<proteinExistence type="inferred from homology"/>
<keyword evidence="13" id="KW-1185">Reference proteome</keyword>
<evidence type="ECO:0000256" key="8">
    <source>
        <dbReference type="ARBA" id="ARBA00022989"/>
    </source>
</evidence>
<name>A0A1D8UTQ1_9PROT</name>
<dbReference type="InterPro" id="IPR006260">
    <property type="entry name" value="TonB/TolA_C"/>
</dbReference>
<evidence type="ECO:0000256" key="2">
    <source>
        <dbReference type="ARBA" id="ARBA00006555"/>
    </source>
</evidence>
<keyword evidence="9 10" id="KW-0472">Membrane</keyword>
<dbReference type="STRING" id="153496.A0U89_07490"/>
<dbReference type="AlphaFoldDB" id="A0A1D8UTQ1"/>
<sequence length="144" mass="16104">MSEPKENYEPQPLPEVAKPFWQRNPVLFLSSFAIFLGVCGVQVARHSISHNGSRSARINRLVSGAPHYPKIALARHENGRVSVHCTVEADGDPVGCNIMQSTDPVFNADALYFIQHAKFFPAMVNGNAVEQAHYRLNLNFTWRS</sequence>
<protein>
    <recommendedName>
        <fullName evidence="11">TonB C-terminal domain-containing protein</fullName>
    </recommendedName>
</protein>
<evidence type="ECO:0000313" key="12">
    <source>
        <dbReference type="EMBL" id="AOX17012.1"/>
    </source>
</evidence>
<evidence type="ECO:0000256" key="7">
    <source>
        <dbReference type="ARBA" id="ARBA00022927"/>
    </source>
</evidence>
<evidence type="ECO:0000256" key="1">
    <source>
        <dbReference type="ARBA" id="ARBA00004383"/>
    </source>
</evidence>
<dbReference type="SUPFAM" id="SSF74653">
    <property type="entry name" value="TolA/TonB C-terminal domain"/>
    <property type="match status" value="1"/>
</dbReference>
<accession>A0A1D8UTQ1</accession>
<dbReference type="OrthoDB" id="7280791at2"/>
<dbReference type="PANTHER" id="PTHR33446">
    <property type="entry name" value="PROTEIN TONB-RELATED"/>
    <property type="match status" value="1"/>
</dbReference>
<feature type="domain" description="TonB C-terminal" evidence="11">
    <location>
        <begin position="53"/>
        <end position="144"/>
    </location>
</feature>
<comment type="similarity">
    <text evidence="2">Belongs to the TonB family.</text>
</comment>
<evidence type="ECO:0000256" key="5">
    <source>
        <dbReference type="ARBA" id="ARBA00022519"/>
    </source>
</evidence>
<dbReference type="GO" id="GO:0055085">
    <property type="term" value="P:transmembrane transport"/>
    <property type="evidence" value="ECO:0007669"/>
    <property type="project" value="InterPro"/>
</dbReference>
<organism evidence="12 13">
    <name type="scientific">Kozakia baliensis</name>
    <dbReference type="NCBI Taxonomy" id="153496"/>
    <lineage>
        <taxon>Bacteria</taxon>
        <taxon>Pseudomonadati</taxon>
        <taxon>Pseudomonadota</taxon>
        <taxon>Alphaproteobacteria</taxon>
        <taxon>Acetobacterales</taxon>
        <taxon>Acetobacteraceae</taxon>
        <taxon>Kozakia</taxon>
    </lineage>
</organism>
<keyword evidence="3" id="KW-0813">Transport</keyword>
<reference evidence="12 13" key="1">
    <citation type="journal article" date="2016" name="Microb. Cell Fact.">
        <title>Dissection of exopolysaccharide biosynthesis in Kozakia baliensis.</title>
        <authorList>
            <person name="Brandt J.U."/>
            <person name="Jakob F."/>
            <person name="Behr J."/>
            <person name="Geissler A.J."/>
            <person name="Vogel R.F."/>
        </authorList>
    </citation>
    <scope>NUCLEOTIDE SEQUENCE [LARGE SCALE GENOMIC DNA]</scope>
    <source>
        <strain evidence="12 13">DSM 14400</strain>
    </source>
</reference>
<keyword evidence="6 10" id="KW-0812">Transmembrane</keyword>
<evidence type="ECO:0000256" key="3">
    <source>
        <dbReference type="ARBA" id="ARBA00022448"/>
    </source>
</evidence>
<evidence type="ECO:0000256" key="10">
    <source>
        <dbReference type="SAM" id="Phobius"/>
    </source>
</evidence>
<evidence type="ECO:0000256" key="4">
    <source>
        <dbReference type="ARBA" id="ARBA00022475"/>
    </source>
</evidence>
<dbReference type="PROSITE" id="PS52015">
    <property type="entry name" value="TONB_CTD"/>
    <property type="match status" value="1"/>
</dbReference>
<evidence type="ECO:0000256" key="9">
    <source>
        <dbReference type="ARBA" id="ARBA00023136"/>
    </source>
</evidence>
<keyword evidence="4" id="KW-1003">Cell membrane</keyword>
<dbReference type="InterPro" id="IPR037682">
    <property type="entry name" value="TonB_C"/>
</dbReference>
<dbReference type="Pfam" id="PF03544">
    <property type="entry name" value="TonB_C"/>
    <property type="match status" value="1"/>
</dbReference>
<keyword evidence="7" id="KW-0653">Protein transport</keyword>
<dbReference type="EMBL" id="CP014674">
    <property type="protein sequence ID" value="AOX17012.1"/>
    <property type="molecule type" value="Genomic_DNA"/>
</dbReference>
<dbReference type="KEGG" id="kba:A0U89_07490"/>